<keyword evidence="15" id="KW-1185">Reference proteome</keyword>
<dbReference type="Gene3D" id="2.30.30.280">
    <property type="entry name" value="Adenine nucleotide alpha hydrolases-like domains"/>
    <property type="match status" value="1"/>
</dbReference>
<comment type="subcellular location">
    <subcellularLocation>
        <location evidence="11">Cytoplasm</location>
    </subcellularLocation>
</comment>
<dbReference type="FunFam" id="3.40.50.620:FF:000115">
    <property type="entry name" value="tRNA-specific 2-thiouridylase MnmA"/>
    <property type="match status" value="1"/>
</dbReference>
<dbReference type="CDD" id="cd01998">
    <property type="entry name" value="MnmA_TRMU-like"/>
    <property type="match status" value="1"/>
</dbReference>
<dbReference type="GO" id="GO:0103016">
    <property type="term" value="F:tRNA-uridine 2-sulfurtransferase activity"/>
    <property type="evidence" value="ECO:0007669"/>
    <property type="project" value="UniProtKB-EC"/>
</dbReference>
<evidence type="ECO:0000313" key="15">
    <source>
        <dbReference type="Proteomes" id="UP000185669"/>
    </source>
</evidence>
<dbReference type="InterPro" id="IPR004506">
    <property type="entry name" value="MnmA-like"/>
</dbReference>
<feature type="domain" description="tRNA-specific 2-thiouridylase MnmA-like C-terminal" evidence="12">
    <location>
        <begin position="277"/>
        <end position="353"/>
    </location>
</feature>
<feature type="domain" description="tRNA-specific 2-thiouridylase MnmA-like central" evidence="13">
    <location>
        <begin position="217"/>
        <end position="271"/>
    </location>
</feature>
<gene>
    <name evidence="11" type="primary">mnmA</name>
    <name evidence="14" type="ORF">SAMN05421834_107151</name>
</gene>
<feature type="active site" description="Nucleophile" evidence="11">
    <location>
        <position position="102"/>
    </location>
</feature>
<dbReference type="Pfam" id="PF20259">
    <property type="entry name" value="tRNA_Me_trans_M"/>
    <property type="match status" value="1"/>
</dbReference>
<evidence type="ECO:0000256" key="6">
    <source>
        <dbReference type="ARBA" id="ARBA00022840"/>
    </source>
</evidence>
<dbReference type="OrthoDB" id="9800696at2"/>
<evidence type="ECO:0000313" key="14">
    <source>
        <dbReference type="EMBL" id="SIQ74609.1"/>
    </source>
</evidence>
<evidence type="ECO:0000256" key="9">
    <source>
        <dbReference type="ARBA" id="ARBA00051542"/>
    </source>
</evidence>
<feature type="active site" description="Cysteine persulfide intermediate" evidence="11">
    <location>
        <position position="198"/>
    </location>
</feature>
<feature type="site" description="Interaction with tRNA" evidence="11">
    <location>
        <position position="127"/>
    </location>
</feature>
<dbReference type="NCBIfam" id="NF001138">
    <property type="entry name" value="PRK00143.1"/>
    <property type="match status" value="1"/>
</dbReference>
<dbReference type="GO" id="GO:0005524">
    <property type="term" value="F:ATP binding"/>
    <property type="evidence" value="ECO:0007669"/>
    <property type="project" value="UniProtKB-KW"/>
</dbReference>
<comment type="function">
    <text evidence="10 11">Catalyzes the 2-thiolation of uridine at the wobble position (U34) of tRNA, leading to the formation of s(2)U34.</text>
</comment>
<evidence type="ECO:0000256" key="2">
    <source>
        <dbReference type="ARBA" id="ARBA00022555"/>
    </source>
</evidence>
<dbReference type="GO" id="GO:0005737">
    <property type="term" value="C:cytoplasm"/>
    <property type="evidence" value="ECO:0007669"/>
    <property type="project" value="UniProtKB-SubCell"/>
</dbReference>
<keyword evidence="4 11" id="KW-0819">tRNA processing</keyword>
<dbReference type="Pfam" id="PF03054">
    <property type="entry name" value="tRNA_Me_trans"/>
    <property type="match status" value="1"/>
</dbReference>
<dbReference type="NCBIfam" id="TIGR00420">
    <property type="entry name" value="trmU"/>
    <property type="match status" value="1"/>
</dbReference>
<keyword evidence="14" id="KW-0489">Methyltransferase</keyword>
<dbReference type="RefSeq" id="WP_076544613.1">
    <property type="nucleotide sequence ID" value="NZ_FTNC01000007.1"/>
</dbReference>
<feature type="site" description="Interaction with tRNA" evidence="11">
    <location>
        <position position="337"/>
    </location>
</feature>
<evidence type="ECO:0000256" key="5">
    <source>
        <dbReference type="ARBA" id="ARBA00022741"/>
    </source>
</evidence>
<reference evidence="15" key="1">
    <citation type="submission" date="2017-01" db="EMBL/GenBank/DDBJ databases">
        <authorList>
            <person name="Varghese N."/>
            <person name="Submissions S."/>
        </authorList>
    </citation>
    <scope>NUCLEOTIDE SEQUENCE [LARGE SCALE GENOMIC DNA]</scope>
    <source>
        <strain evidence="15">ATCC 700103</strain>
    </source>
</reference>
<accession>A0A1N6VA62</accession>
<organism evidence="14 15">
    <name type="scientific">Halanaerobium kushneri</name>
    <dbReference type="NCBI Taxonomy" id="56779"/>
    <lineage>
        <taxon>Bacteria</taxon>
        <taxon>Bacillati</taxon>
        <taxon>Bacillota</taxon>
        <taxon>Clostridia</taxon>
        <taxon>Halanaerobiales</taxon>
        <taxon>Halanaerobiaceae</taxon>
        <taxon>Halanaerobium</taxon>
    </lineage>
</organism>
<dbReference type="FunFam" id="2.30.30.280:FF:000001">
    <property type="entry name" value="tRNA-specific 2-thiouridylase MnmA"/>
    <property type="match status" value="1"/>
</dbReference>
<dbReference type="GO" id="GO:0000049">
    <property type="term" value="F:tRNA binding"/>
    <property type="evidence" value="ECO:0007669"/>
    <property type="project" value="UniProtKB-KW"/>
</dbReference>
<evidence type="ECO:0000256" key="7">
    <source>
        <dbReference type="ARBA" id="ARBA00022884"/>
    </source>
</evidence>
<feature type="binding site" evidence="11">
    <location>
        <position position="33"/>
    </location>
    <ligand>
        <name>ATP</name>
        <dbReference type="ChEBI" id="CHEBI:30616"/>
    </ligand>
</feature>
<feature type="region of interest" description="Interaction with tRNA" evidence="11">
    <location>
        <begin position="304"/>
        <end position="305"/>
    </location>
</feature>
<dbReference type="GO" id="GO:0008168">
    <property type="term" value="F:methyltransferase activity"/>
    <property type="evidence" value="ECO:0007669"/>
    <property type="project" value="UniProtKB-KW"/>
</dbReference>
<keyword evidence="6 11" id="KW-0067">ATP-binding</keyword>
<dbReference type="Pfam" id="PF20258">
    <property type="entry name" value="tRNA_Me_trans_C"/>
    <property type="match status" value="1"/>
</dbReference>
<dbReference type="InterPro" id="IPR046885">
    <property type="entry name" value="MnmA-like_C"/>
</dbReference>
<dbReference type="Proteomes" id="UP000185669">
    <property type="component" value="Unassembled WGS sequence"/>
</dbReference>
<evidence type="ECO:0000256" key="11">
    <source>
        <dbReference type="HAMAP-Rule" id="MF_00144"/>
    </source>
</evidence>
<dbReference type="InterPro" id="IPR023382">
    <property type="entry name" value="MnmA-like_central_sf"/>
</dbReference>
<keyword evidence="7 11" id="KW-0694">RNA-binding</keyword>
<comment type="catalytic activity">
    <reaction evidence="9 11">
        <text>S-sulfanyl-L-cysteinyl-[protein] + uridine(34) in tRNA + AH2 + ATP = 2-thiouridine(34) in tRNA + L-cysteinyl-[protein] + A + AMP + diphosphate + H(+)</text>
        <dbReference type="Rhea" id="RHEA:47032"/>
        <dbReference type="Rhea" id="RHEA-COMP:10131"/>
        <dbReference type="Rhea" id="RHEA-COMP:11726"/>
        <dbReference type="Rhea" id="RHEA-COMP:11727"/>
        <dbReference type="Rhea" id="RHEA-COMP:11728"/>
        <dbReference type="ChEBI" id="CHEBI:13193"/>
        <dbReference type="ChEBI" id="CHEBI:15378"/>
        <dbReference type="ChEBI" id="CHEBI:17499"/>
        <dbReference type="ChEBI" id="CHEBI:29950"/>
        <dbReference type="ChEBI" id="CHEBI:30616"/>
        <dbReference type="ChEBI" id="CHEBI:33019"/>
        <dbReference type="ChEBI" id="CHEBI:61963"/>
        <dbReference type="ChEBI" id="CHEBI:65315"/>
        <dbReference type="ChEBI" id="CHEBI:87170"/>
        <dbReference type="ChEBI" id="CHEBI:456215"/>
        <dbReference type="EC" id="2.8.1.13"/>
    </reaction>
</comment>
<evidence type="ECO:0000256" key="8">
    <source>
        <dbReference type="ARBA" id="ARBA00023157"/>
    </source>
</evidence>
<dbReference type="EC" id="2.8.1.13" evidence="11"/>
<evidence type="ECO:0000256" key="1">
    <source>
        <dbReference type="ARBA" id="ARBA00022490"/>
    </source>
</evidence>
<dbReference type="InterPro" id="IPR046884">
    <property type="entry name" value="MnmA-like_central"/>
</dbReference>
<keyword evidence="8" id="KW-1015">Disulfide bond</keyword>
<proteinExistence type="inferred from homology"/>
<keyword evidence="5 11" id="KW-0547">Nucleotide-binding</keyword>
<comment type="caution">
    <text evidence="11">Lacks conserved residue(s) required for the propagation of feature annotation.</text>
</comment>
<dbReference type="EMBL" id="FTNC01000007">
    <property type="protein sequence ID" value="SIQ74609.1"/>
    <property type="molecule type" value="Genomic_DNA"/>
</dbReference>
<keyword evidence="3 11" id="KW-0808">Transferase</keyword>
<keyword evidence="2 11" id="KW-0820">tRNA-binding</keyword>
<dbReference type="HAMAP" id="MF_00144">
    <property type="entry name" value="tRNA_thiouridyl_MnmA"/>
    <property type="match status" value="1"/>
</dbReference>
<name>A0A1N6VA62_9FIRM</name>
<dbReference type="FunFam" id="2.40.30.10:FF:000023">
    <property type="entry name" value="tRNA-specific 2-thiouridylase MnmA"/>
    <property type="match status" value="1"/>
</dbReference>
<dbReference type="InterPro" id="IPR014729">
    <property type="entry name" value="Rossmann-like_a/b/a_fold"/>
</dbReference>
<dbReference type="Gene3D" id="3.40.50.620">
    <property type="entry name" value="HUPs"/>
    <property type="match status" value="1"/>
</dbReference>
<evidence type="ECO:0000256" key="10">
    <source>
        <dbReference type="ARBA" id="ARBA00056575"/>
    </source>
</evidence>
<comment type="similarity">
    <text evidence="11">Belongs to the MnmA/TRMU family.</text>
</comment>
<dbReference type="PANTHER" id="PTHR11933:SF5">
    <property type="entry name" value="MITOCHONDRIAL TRNA-SPECIFIC 2-THIOURIDYLASE 1"/>
    <property type="match status" value="1"/>
</dbReference>
<evidence type="ECO:0000256" key="3">
    <source>
        <dbReference type="ARBA" id="ARBA00022679"/>
    </source>
</evidence>
<evidence type="ECO:0000259" key="12">
    <source>
        <dbReference type="Pfam" id="PF20258"/>
    </source>
</evidence>
<feature type="region of interest" description="Interaction with tRNA" evidence="11">
    <location>
        <begin position="148"/>
        <end position="150"/>
    </location>
</feature>
<dbReference type="Gene3D" id="2.40.30.10">
    <property type="entry name" value="Translation factors"/>
    <property type="match status" value="1"/>
</dbReference>
<dbReference type="STRING" id="56779.SAMN05421834_107151"/>
<protein>
    <recommendedName>
        <fullName evidence="11">tRNA-specific 2-thiouridylase MnmA</fullName>
        <ecNumber evidence="11">2.8.1.13</ecNumber>
    </recommendedName>
</protein>
<feature type="binding site" evidence="11">
    <location>
        <begin position="7"/>
        <end position="14"/>
    </location>
    <ligand>
        <name>ATP</name>
        <dbReference type="ChEBI" id="CHEBI:30616"/>
    </ligand>
</feature>
<dbReference type="SUPFAM" id="SSF52402">
    <property type="entry name" value="Adenine nucleotide alpha hydrolases-like"/>
    <property type="match status" value="1"/>
</dbReference>
<dbReference type="GO" id="GO:0002143">
    <property type="term" value="P:tRNA wobble position uridine thiolation"/>
    <property type="evidence" value="ECO:0007669"/>
    <property type="project" value="TreeGrafter"/>
</dbReference>
<dbReference type="PANTHER" id="PTHR11933">
    <property type="entry name" value="TRNA 5-METHYLAMINOMETHYL-2-THIOURIDYLATE -METHYLTRANSFERASE"/>
    <property type="match status" value="1"/>
</dbReference>
<dbReference type="AlphaFoldDB" id="A0A1N6VA62"/>
<feature type="binding site" evidence="11">
    <location>
        <position position="126"/>
    </location>
    <ligand>
        <name>ATP</name>
        <dbReference type="ChEBI" id="CHEBI:30616"/>
    </ligand>
</feature>
<sequence>MKKVMIAMSGGVDSSVAAALLKEEGYEVIGGTMHIFPDYEEATDREDHCCSYSAVRDAKRVAQKLNIPHFVFNLQDEFQDKVIDYFVDEYSRGRTPNPCVMCNKEIKFEALHKKAIEIGCDYIASGHYAKIEKEDGRYILKKGLDENKDQSYMLYVLNQKQLSQTLFPLSEYTKDEIRAKAKELGFEIHNKAESQEICFVPDDDYVRFLDTNYPDISKEGPILDSEDNQVGTHNGLSHYTIGQRRGLGISMGYPIYVTKLDYENNAVIVGEDKAVFSDGLIAEDINFIPFDNIDGRMEVEAQIRYNSYPVKAYIEKLAKNELKVEFEEAQRAVTPGQSVVFYLGDLVLGGGIIKKSFKTS</sequence>
<dbReference type="GO" id="GO:0032259">
    <property type="term" value="P:methylation"/>
    <property type="evidence" value="ECO:0007669"/>
    <property type="project" value="UniProtKB-KW"/>
</dbReference>
<keyword evidence="1 11" id="KW-0963">Cytoplasm</keyword>
<evidence type="ECO:0000259" key="13">
    <source>
        <dbReference type="Pfam" id="PF20259"/>
    </source>
</evidence>
<evidence type="ECO:0000256" key="4">
    <source>
        <dbReference type="ARBA" id="ARBA00022694"/>
    </source>
</evidence>